<feature type="transmembrane region" description="Helical" evidence="1">
    <location>
        <begin position="220"/>
        <end position="242"/>
    </location>
</feature>
<keyword evidence="1" id="KW-1133">Transmembrane helix</keyword>
<dbReference type="RefSeq" id="WP_224038071.1">
    <property type="nucleotide sequence ID" value="NZ_AP024849.1"/>
</dbReference>
<feature type="transmembrane region" description="Helical" evidence="1">
    <location>
        <begin position="139"/>
        <end position="161"/>
    </location>
</feature>
<proteinExistence type="predicted"/>
<dbReference type="PANTHER" id="PTHR37305">
    <property type="entry name" value="INTEGRAL MEMBRANE PROTEIN-RELATED"/>
    <property type="match status" value="1"/>
</dbReference>
<feature type="transmembrane region" description="Helical" evidence="1">
    <location>
        <begin position="20"/>
        <end position="45"/>
    </location>
</feature>
<dbReference type="Pfam" id="PF12730">
    <property type="entry name" value="ABC2_membrane_4"/>
    <property type="match status" value="1"/>
</dbReference>
<organism evidence="2 3">
    <name type="scientific">Clostridium gelidum</name>
    <dbReference type="NCBI Taxonomy" id="704125"/>
    <lineage>
        <taxon>Bacteria</taxon>
        <taxon>Bacillati</taxon>
        <taxon>Bacillota</taxon>
        <taxon>Clostridia</taxon>
        <taxon>Eubacteriales</taxon>
        <taxon>Clostridiaceae</taxon>
        <taxon>Clostridium</taxon>
    </lineage>
</organism>
<sequence>MTNLIKAEIYKYSKRPFTYIATLLLCIGTFLVTALVAGKFSGIAFYTREKFLSLTFTYFPLILILMMVFCPVISEEYKEGTFKNLCASNISKSKIFFSRFIVQIILAVVIATMCMIVFLLSVNMIITGDSYSSEMLKGFTFRFIASTPIFLGGITIVNLLVILIKKEAIVCVIYYIIMQIRILTFILEKLLWNKFGVIREFLLSTQLEIVGDMNSTTPEIIKAVLIGLVYTVVLTIITAIIFNKQDIK</sequence>
<name>A0ABN6IWV3_9CLOT</name>
<protein>
    <recommendedName>
        <fullName evidence="4">ABC-2 family transporter protein</fullName>
    </recommendedName>
</protein>
<feature type="transmembrane region" description="Helical" evidence="1">
    <location>
        <begin position="168"/>
        <end position="187"/>
    </location>
</feature>
<reference evidence="3" key="1">
    <citation type="submission" date="2021-07" db="EMBL/GenBank/DDBJ databases">
        <title>Complete genome sequencing of a Clostridium isolate.</title>
        <authorList>
            <person name="Ueki A."/>
            <person name="Tonouchi A."/>
        </authorList>
    </citation>
    <scope>NUCLEOTIDE SEQUENCE [LARGE SCALE GENOMIC DNA]</scope>
    <source>
        <strain evidence="3">C5S11</strain>
    </source>
</reference>
<gene>
    <name evidence="2" type="ORF">psyc5s11_26640</name>
</gene>
<keyword evidence="1" id="KW-0472">Membrane</keyword>
<dbReference type="Proteomes" id="UP000824633">
    <property type="component" value="Chromosome"/>
</dbReference>
<keyword evidence="1" id="KW-0812">Transmembrane</keyword>
<evidence type="ECO:0000256" key="1">
    <source>
        <dbReference type="SAM" id="Phobius"/>
    </source>
</evidence>
<keyword evidence="3" id="KW-1185">Reference proteome</keyword>
<dbReference type="EMBL" id="AP024849">
    <property type="protein sequence ID" value="BCZ46597.1"/>
    <property type="molecule type" value="Genomic_DNA"/>
</dbReference>
<feature type="transmembrane region" description="Helical" evidence="1">
    <location>
        <begin position="100"/>
        <end position="127"/>
    </location>
</feature>
<feature type="transmembrane region" description="Helical" evidence="1">
    <location>
        <begin position="51"/>
        <end position="73"/>
    </location>
</feature>
<accession>A0ABN6IWV3</accession>
<dbReference type="PANTHER" id="PTHR37305:SF1">
    <property type="entry name" value="MEMBRANE PROTEIN"/>
    <property type="match status" value="1"/>
</dbReference>
<evidence type="ECO:0008006" key="4">
    <source>
        <dbReference type="Google" id="ProtNLM"/>
    </source>
</evidence>
<evidence type="ECO:0000313" key="2">
    <source>
        <dbReference type="EMBL" id="BCZ46597.1"/>
    </source>
</evidence>
<evidence type="ECO:0000313" key="3">
    <source>
        <dbReference type="Proteomes" id="UP000824633"/>
    </source>
</evidence>